<reference evidence="4 5" key="1">
    <citation type="submission" date="2023-05" db="EMBL/GenBank/DDBJ databases">
        <title>Streptantibioticus silvisoli sp. nov., acidotolerant actinomycetes 1 from pine litter.</title>
        <authorList>
            <person name="Swiecimska M."/>
            <person name="Golinska P."/>
            <person name="Sangal V."/>
            <person name="Wachnowicz B."/>
            <person name="Goodfellow M."/>
        </authorList>
    </citation>
    <scope>NUCLEOTIDE SEQUENCE</scope>
    <source>
        <strain evidence="4">SL13</strain>
        <strain evidence="3 5">SL54</strain>
    </source>
</reference>
<proteinExistence type="predicted"/>
<dbReference type="AlphaFoldDB" id="A0AA90JWN0"/>
<sequence>MPRQASSAGPTWSDGVVETPDARTATRPGAPRARHRAPRVRHGRLRVAVLAAVSVGVLGTVAVRSSPALFRRPTAEALRADTAAQPHAATPAGSRRAVHRDNADNAADAPVRPGIGSAFAARIPAGARQALVVAGDSSHSDVAVATLWTRDARGHWHPGAAWPAHNALRGWDTDHQEGDLHSPIGVYTLSAAGGLYANPGSRMPYDHSTAFRAVGTGFEGEPLTDAFDYVVAIDYNRVPGSSPLDPRAPLGPRRGQGIWVHVDHGGPTHGCVTLSKPHMVELLKALNPAAHPVIVMGDRSALNA</sequence>
<feature type="compositionally biased region" description="Low complexity" evidence="1">
    <location>
        <begin position="22"/>
        <end position="31"/>
    </location>
</feature>
<dbReference type="EMBL" id="JAAGKO020000007">
    <property type="protein sequence ID" value="MDI5962620.1"/>
    <property type="molecule type" value="Genomic_DNA"/>
</dbReference>
<dbReference type="RefSeq" id="WP_271316145.1">
    <property type="nucleotide sequence ID" value="NZ_JAAGKO020000007.1"/>
</dbReference>
<gene>
    <name evidence="3" type="ORF">POF43_007825</name>
    <name evidence="4" type="ORF">POF50_007810</name>
</gene>
<accession>A0AA90JWN0</accession>
<feature type="region of interest" description="Disordered" evidence="1">
    <location>
        <begin position="80"/>
        <end position="100"/>
    </location>
</feature>
<dbReference type="Pfam" id="PF03734">
    <property type="entry name" value="YkuD"/>
    <property type="match status" value="1"/>
</dbReference>
<evidence type="ECO:0000259" key="2">
    <source>
        <dbReference type="Pfam" id="PF03734"/>
    </source>
</evidence>
<feature type="region of interest" description="Disordered" evidence="1">
    <location>
        <begin position="1"/>
        <end position="39"/>
    </location>
</feature>
<name>A0AA90JWN0_9ACTN</name>
<keyword evidence="5" id="KW-1185">Reference proteome</keyword>
<comment type="caution">
    <text evidence="4">The sequence shown here is derived from an EMBL/GenBank/DDBJ whole genome shotgun (WGS) entry which is preliminary data.</text>
</comment>
<dbReference type="PANTHER" id="PTHR38589">
    <property type="entry name" value="BLR0621 PROTEIN"/>
    <property type="match status" value="1"/>
</dbReference>
<dbReference type="PANTHER" id="PTHR38589:SF1">
    <property type="entry name" value="BLR0621 PROTEIN"/>
    <property type="match status" value="1"/>
</dbReference>
<evidence type="ECO:0000313" key="5">
    <source>
        <dbReference type="Proteomes" id="UP001156398"/>
    </source>
</evidence>
<feature type="compositionally biased region" description="Polar residues" evidence="1">
    <location>
        <begin position="1"/>
        <end position="10"/>
    </location>
</feature>
<evidence type="ECO:0000256" key="1">
    <source>
        <dbReference type="SAM" id="MobiDB-lite"/>
    </source>
</evidence>
<evidence type="ECO:0000313" key="4">
    <source>
        <dbReference type="EMBL" id="MDI5969251.1"/>
    </source>
</evidence>
<dbReference type="InterPro" id="IPR005490">
    <property type="entry name" value="LD_TPept_cat_dom"/>
</dbReference>
<protein>
    <recommendedName>
        <fullName evidence="2">L,D-TPase catalytic domain-containing protein</fullName>
    </recommendedName>
</protein>
<dbReference type="EMBL" id="JABXJJ020000008">
    <property type="protein sequence ID" value="MDI5969251.1"/>
    <property type="molecule type" value="Genomic_DNA"/>
</dbReference>
<dbReference type="GO" id="GO:0016740">
    <property type="term" value="F:transferase activity"/>
    <property type="evidence" value="ECO:0007669"/>
    <property type="project" value="InterPro"/>
</dbReference>
<feature type="domain" description="L,D-TPase catalytic" evidence="2">
    <location>
        <begin position="177"/>
        <end position="295"/>
    </location>
</feature>
<organism evidence="4">
    <name type="scientific">Streptantibioticus silvisoli</name>
    <dbReference type="NCBI Taxonomy" id="2705255"/>
    <lineage>
        <taxon>Bacteria</taxon>
        <taxon>Bacillati</taxon>
        <taxon>Actinomycetota</taxon>
        <taxon>Actinomycetes</taxon>
        <taxon>Kitasatosporales</taxon>
        <taxon>Streptomycetaceae</taxon>
        <taxon>Streptantibioticus</taxon>
    </lineage>
</organism>
<dbReference type="Proteomes" id="UP001156398">
    <property type="component" value="Unassembled WGS sequence"/>
</dbReference>
<evidence type="ECO:0000313" key="3">
    <source>
        <dbReference type="EMBL" id="MDI5962620.1"/>
    </source>
</evidence>